<name>B4GYC1_DROPE</name>
<sequence length="113" mass="12416">MQMCQFIQHIEHMKLDLRVFGSGVRLPPRRQEPFNALHRTGSFAPSMLSVGMCLIGMGSVLLGPVREAVSHLKVFGAAAGALGVARLTSVWQLKQQESQSVSEDSRESHKCVQ</sequence>
<evidence type="ECO:0000313" key="2">
    <source>
        <dbReference type="Proteomes" id="UP000008744"/>
    </source>
</evidence>
<evidence type="ECO:0000313" key="1">
    <source>
        <dbReference type="EMBL" id="EDW27777.1"/>
    </source>
</evidence>
<keyword evidence="2" id="KW-1185">Reference proteome</keyword>
<dbReference type="EMBL" id="CH479197">
    <property type="protein sequence ID" value="EDW27777.1"/>
    <property type="molecule type" value="Genomic_DNA"/>
</dbReference>
<organism evidence="2">
    <name type="scientific">Drosophila persimilis</name>
    <name type="common">Fruit fly</name>
    <dbReference type="NCBI Taxonomy" id="7234"/>
    <lineage>
        <taxon>Eukaryota</taxon>
        <taxon>Metazoa</taxon>
        <taxon>Ecdysozoa</taxon>
        <taxon>Arthropoda</taxon>
        <taxon>Hexapoda</taxon>
        <taxon>Insecta</taxon>
        <taxon>Pterygota</taxon>
        <taxon>Neoptera</taxon>
        <taxon>Endopterygota</taxon>
        <taxon>Diptera</taxon>
        <taxon>Brachycera</taxon>
        <taxon>Muscomorpha</taxon>
        <taxon>Ephydroidea</taxon>
        <taxon>Drosophilidae</taxon>
        <taxon>Drosophila</taxon>
        <taxon>Sophophora</taxon>
    </lineage>
</organism>
<gene>
    <name evidence="1" type="primary">Dper\GL19829</name>
    <name evidence="1" type="ORF">Dper_GL19829</name>
</gene>
<proteinExistence type="predicted"/>
<dbReference type="HOGENOM" id="CLU_2136053_0_0_1"/>
<dbReference type="Proteomes" id="UP000008744">
    <property type="component" value="Unassembled WGS sequence"/>
</dbReference>
<reference evidence="1 2" key="1">
    <citation type="journal article" date="2007" name="Nature">
        <title>Evolution of genes and genomes on the Drosophila phylogeny.</title>
        <authorList>
            <consortium name="Drosophila 12 Genomes Consortium"/>
            <person name="Clark A.G."/>
            <person name="Eisen M.B."/>
            <person name="Smith D.R."/>
            <person name="Bergman C.M."/>
            <person name="Oliver B."/>
            <person name="Markow T.A."/>
            <person name="Kaufman T.C."/>
            <person name="Kellis M."/>
            <person name="Gelbart W."/>
            <person name="Iyer V.N."/>
            <person name="Pollard D.A."/>
            <person name="Sackton T.B."/>
            <person name="Larracuente A.M."/>
            <person name="Singh N.D."/>
            <person name="Abad J.P."/>
            <person name="Abt D.N."/>
            <person name="Adryan B."/>
            <person name="Aguade M."/>
            <person name="Akashi H."/>
            <person name="Anderson W.W."/>
            <person name="Aquadro C.F."/>
            <person name="Ardell D.H."/>
            <person name="Arguello R."/>
            <person name="Artieri C.G."/>
            <person name="Barbash D.A."/>
            <person name="Barker D."/>
            <person name="Barsanti P."/>
            <person name="Batterham P."/>
            <person name="Batzoglou S."/>
            <person name="Begun D."/>
            <person name="Bhutkar A."/>
            <person name="Blanco E."/>
            <person name="Bosak S.A."/>
            <person name="Bradley R.K."/>
            <person name="Brand A.D."/>
            <person name="Brent M.R."/>
            <person name="Brooks A.N."/>
            <person name="Brown R.H."/>
            <person name="Butlin R.K."/>
            <person name="Caggese C."/>
            <person name="Calvi B.R."/>
            <person name="Bernardo de Carvalho A."/>
            <person name="Caspi A."/>
            <person name="Castrezana S."/>
            <person name="Celniker S.E."/>
            <person name="Chang J.L."/>
            <person name="Chapple C."/>
            <person name="Chatterji S."/>
            <person name="Chinwalla A."/>
            <person name="Civetta A."/>
            <person name="Clifton S.W."/>
            <person name="Comeron J.M."/>
            <person name="Costello J.C."/>
            <person name="Coyne J.A."/>
            <person name="Daub J."/>
            <person name="David R.G."/>
            <person name="Delcher A.L."/>
            <person name="Delehaunty K."/>
            <person name="Do C.B."/>
            <person name="Ebling H."/>
            <person name="Edwards K."/>
            <person name="Eickbush T."/>
            <person name="Evans J.D."/>
            <person name="Filipski A."/>
            <person name="Findeiss S."/>
            <person name="Freyhult E."/>
            <person name="Fulton L."/>
            <person name="Fulton R."/>
            <person name="Garcia A.C."/>
            <person name="Gardiner A."/>
            <person name="Garfield D.A."/>
            <person name="Garvin B.E."/>
            <person name="Gibson G."/>
            <person name="Gilbert D."/>
            <person name="Gnerre S."/>
            <person name="Godfrey J."/>
            <person name="Good R."/>
            <person name="Gotea V."/>
            <person name="Gravely B."/>
            <person name="Greenberg A.J."/>
            <person name="Griffiths-Jones S."/>
            <person name="Gross S."/>
            <person name="Guigo R."/>
            <person name="Gustafson E.A."/>
            <person name="Haerty W."/>
            <person name="Hahn M.W."/>
            <person name="Halligan D.L."/>
            <person name="Halpern A.L."/>
            <person name="Halter G.M."/>
            <person name="Han M.V."/>
            <person name="Heger A."/>
            <person name="Hillier L."/>
            <person name="Hinrichs A.S."/>
            <person name="Holmes I."/>
            <person name="Hoskins R.A."/>
            <person name="Hubisz M.J."/>
            <person name="Hultmark D."/>
            <person name="Huntley M.A."/>
            <person name="Jaffe D.B."/>
            <person name="Jagadeeshan S."/>
            <person name="Jeck W.R."/>
            <person name="Johnson J."/>
            <person name="Jones C.D."/>
            <person name="Jordan W.C."/>
            <person name="Karpen G.H."/>
            <person name="Kataoka E."/>
            <person name="Keightley P.D."/>
            <person name="Kheradpour P."/>
            <person name="Kirkness E.F."/>
            <person name="Koerich L.B."/>
            <person name="Kristiansen K."/>
            <person name="Kudrna D."/>
            <person name="Kulathinal R.J."/>
            <person name="Kumar S."/>
            <person name="Kwok R."/>
            <person name="Lander E."/>
            <person name="Langley C.H."/>
            <person name="Lapoint R."/>
            <person name="Lazzaro B.P."/>
            <person name="Lee S.J."/>
            <person name="Levesque L."/>
            <person name="Li R."/>
            <person name="Lin C.F."/>
            <person name="Lin M.F."/>
            <person name="Lindblad-Toh K."/>
            <person name="Llopart A."/>
            <person name="Long M."/>
            <person name="Low L."/>
            <person name="Lozovsky E."/>
            <person name="Lu J."/>
            <person name="Luo M."/>
            <person name="Machado C.A."/>
            <person name="Makalowski W."/>
            <person name="Marzo M."/>
            <person name="Matsuda M."/>
            <person name="Matzkin L."/>
            <person name="McAllister B."/>
            <person name="McBride C.S."/>
            <person name="McKernan B."/>
            <person name="McKernan K."/>
            <person name="Mendez-Lago M."/>
            <person name="Minx P."/>
            <person name="Mollenhauer M.U."/>
            <person name="Montooth K."/>
            <person name="Mount S.M."/>
            <person name="Mu X."/>
            <person name="Myers E."/>
            <person name="Negre B."/>
            <person name="Newfeld S."/>
            <person name="Nielsen R."/>
            <person name="Noor M.A."/>
            <person name="O'Grady P."/>
            <person name="Pachter L."/>
            <person name="Papaceit M."/>
            <person name="Parisi M.J."/>
            <person name="Parisi M."/>
            <person name="Parts L."/>
            <person name="Pedersen J.S."/>
            <person name="Pesole G."/>
            <person name="Phillippy A.M."/>
            <person name="Ponting C.P."/>
            <person name="Pop M."/>
            <person name="Porcelli D."/>
            <person name="Powell J.R."/>
            <person name="Prohaska S."/>
            <person name="Pruitt K."/>
            <person name="Puig M."/>
            <person name="Quesneville H."/>
            <person name="Ram K.R."/>
            <person name="Rand D."/>
            <person name="Rasmussen M.D."/>
            <person name="Reed L.K."/>
            <person name="Reenan R."/>
            <person name="Reily A."/>
            <person name="Remington K.A."/>
            <person name="Rieger T.T."/>
            <person name="Ritchie M.G."/>
            <person name="Robin C."/>
            <person name="Rogers Y.H."/>
            <person name="Rohde C."/>
            <person name="Rozas J."/>
            <person name="Rubenfield M.J."/>
            <person name="Ruiz A."/>
            <person name="Russo S."/>
            <person name="Salzberg S.L."/>
            <person name="Sanchez-Gracia A."/>
            <person name="Saranga D.J."/>
            <person name="Sato H."/>
            <person name="Schaeffer S.W."/>
            <person name="Schatz M.C."/>
            <person name="Schlenke T."/>
            <person name="Schwartz R."/>
            <person name="Segarra C."/>
            <person name="Singh R.S."/>
            <person name="Sirot L."/>
            <person name="Sirota M."/>
            <person name="Sisneros N.B."/>
            <person name="Smith C.D."/>
            <person name="Smith T.F."/>
            <person name="Spieth J."/>
            <person name="Stage D.E."/>
            <person name="Stark A."/>
            <person name="Stephan W."/>
            <person name="Strausberg R.L."/>
            <person name="Strempel S."/>
            <person name="Sturgill D."/>
            <person name="Sutton G."/>
            <person name="Sutton G.G."/>
            <person name="Tao W."/>
            <person name="Teichmann S."/>
            <person name="Tobari Y.N."/>
            <person name="Tomimura Y."/>
            <person name="Tsolas J.M."/>
            <person name="Valente V.L."/>
            <person name="Venter E."/>
            <person name="Venter J.C."/>
            <person name="Vicario S."/>
            <person name="Vieira F.G."/>
            <person name="Vilella A.J."/>
            <person name="Villasante A."/>
            <person name="Walenz B."/>
            <person name="Wang J."/>
            <person name="Wasserman M."/>
            <person name="Watts T."/>
            <person name="Wilson D."/>
            <person name="Wilson R.K."/>
            <person name="Wing R.A."/>
            <person name="Wolfner M.F."/>
            <person name="Wong A."/>
            <person name="Wong G.K."/>
            <person name="Wu C.I."/>
            <person name="Wu G."/>
            <person name="Yamamoto D."/>
            <person name="Yang H.P."/>
            <person name="Yang S.P."/>
            <person name="Yorke J.A."/>
            <person name="Yoshida K."/>
            <person name="Zdobnov E."/>
            <person name="Zhang P."/>
            <person name="Zhang Y."/>
            <person name="Zimin A.V."/>
            <person name="Baldwin J."/>
            <person name="Abdouelleil A."/>
            <person name="Abdulkadir J."/>
            <person name="Abebe A."/>
            <person name="Abera B."/>
            <person name="Abreu J."/>
            <person name="Acer S.C."/>
            <person name="Aftuck L."/>
            <person name="Alexander A."/>
            <person name="An P."/>
            <person name="Anderson E."/>
            <person name="Anderson S."/>
            <person name="Arachi H."/>
            <person name="Azer M."/>
            <person name="Bachantsang P."/>
            <person name="Barry A."/>
            <person name="Bayul T."/>
            <person name="Berlin A."/>
            <person name="Bessette D."/>
            <person name="Bloom T."/>
            <person name="Blye J."/>
            <person name="Boguslavskiy L."/>
            <person name="Bonnet C."/>
            <person name="Boukhgalter B."/>
            <person name="Bourzgui I."/>
            <person name="Brown A."/>
            <person name="Cahill P."/>
            <person name="Channer S."/>
            <person name="Cheshatsang Y."/>
            <person name="Chuda L."/>
            <person name="Citroen M."/>
            <person name="Collymore A."/>
            <person name="Cooke P."/>
            <person name="Costello M."/>
            <person name="D'Aco K."/>
            <person name="Daza R."/>
            <person name="De Haan G."/>
            <person name="DeGray S."/>
            <person name="DeMaso C."/>
            <person name="Dhargay N."/>
            <person name="Dooley K."/>
            <person name="Dooley E."/>
            <person name="Doricent M."/>
            <person name="Dorje P."/>
            <person name="Dorjee K."/>
            <person name="Dupes A."/>
            <person name="Elong R."/>
            <person name="Falk J."/>
            <person name="Farina A."/>
            <person name="Faro S."/>
            <person name="Ferguson D."/>
            <person name="Fisher S."/>
            <person name="Foley C.D."/>
            <person name="Franke A."/>
            <person name="Friedrich D."/>
            <person name="Gadbois L."/>
            <person name="Gearin G."/>
            <person name="Gearin C.R."/>
            <person name="Giannoukos G."/>
            <person name="Goode T."/>
            <person name="Graham J."/>
            <person name="Grandbois E."/>
            <person name="Grewal S."/>
            <person name="Gyaltsen K."/>
            <person name="Hafez N."/>
            <person name="Hagos B."/>
            <person name="Hall J."/>
            <person name="Henson C."/>
            <person name="Hollinger A."/>
            <person name="Honan T."/>
            <person name="Huard M.D."/>
            <person name="Hughes L."/>
            <person name="Hurhula B."/>
            <person name="Husby M.E."/>
            <person name="Kamat A."/>
            <person name="Kanga B."/>
            <person name="Kashin S."/>
            <person name="Khazanovich D."/>
            <person name="Kisner P."/>
            <person name="Lance K."/>
            <person name="Lara M."/>
            <person name="Lee W."/>
            <person name="Lennon N."/>
            <person name="Letendre F."/>
            <person name="LeVine R."/>
            <person name="Lipovsky A."/>
            <person name="Liu X."/>
            <person name="Liu J."/>
            <person name="Liu S."/>
            <person name="Lokyitsang T."/>
            <person name="Lokyitsang Y."/>
            <person name="Lubonja R."/>
            <person name="Lui A."/>
            <person name="MacDonald P."/>
            <person name="Magnisalis V."/>
            <person name="Maru K."/>
            <person name="Matthews C."/>
            <person name="McCusker W."/>
            <person name="McDonough S."/>
            <person name="Mehta T."/>
            <person name="Meldrim J."/>
            <person name="Meneus L."/>
            <person name="Mihai O."/>
            <person name="Mihalev A."/>
            <person name="Mihova T."/>
            <person name="Mittelman R."/>
            <person name="Mlenga V."/>
            <person name="Montmayeur A."/>
            <person name="Mulrain L."/>
            <person name="Navidi A."/>
            <person name="Naylor J."/>
            <person name="Negash T."/>
            <person name="Nguyen T."/>
            <person name="Nguyen N."/>
            <person name="Nicol R."/>
            <person name="Norbu C."/>
            <person name="Norbu N."/>
            <person name="Novod N."/>
            <person name="O'Neill B."/>
            <person name="Osman S."/>
            <person name="Markiewicz E."/>
            <person name="Oyono O.L."/>
            <person name="Patti C."/>
            <person name="Phunkhang P."/>
            <person name="Pierre F."/>
            <person name="Priest M."/>
            <person name="Raghuraman S."/>
            <person name="Rege F."/>
            <person name="Reyes R."/>
            <person name="Rise C."/>
            <person name="Rogov P."/>
            <person name="Ross K."/>
            <person name="Ryan E."/>
            <person name="Settipalli S."/>
            <person name="Shea T."/>
            <person name="Sherpa N."/>
            <person name="Shi L."/>
            <person name="Shih D."/>
            <person name="Sparrow T."/>
            <person name="Spaulding J."/>
            <person name="Stalker J."/>
            <person name="Stange-Thomann N."/>
            <person name="Stavropoulos S."/>
            <person name="Stone C."/>
            <person name="Strader C."/>
            <person name="Tesfaye S."/>
            <person name="Thomson T."/>
            <person name="Thoulutsang Y."/>
            <person name="Thoulutsang D."/>
            <person name="Topham K."/>
            <person name="Topping I."/>
            <person name="Tsamla T."/>
            <person name="Vassiliev H."/>
            <person name="Vo A."/>
            <person name="Wangchuk T."/>
            <person name="Wangdi T."/>
            <person name="Weiand M."/>
            <person name="Wilkinson J."/>
            <person name="Wilson A."/>
            <person name="Yadav S."/>
            <person name="Young G."/>
            <person name="Yu Q."/>
            <person name="Zembek L."/>
            <person name="Zhong D."/>
            <person name="Zimmer A."/>
            <person name="Zwirko Z."/>
            <person name="Jaffe D.B."/>
            <person name="Alvarez P."/>
            <person name="Brockman W."/>
            <person name="Butler J."/>
            <person name="Chin C."/>
            <person name="Gnerre S."/>
            <person name="Grabherr M."/>
            <person name="Kleber M."/>
            <person name="Mauceli E."/>
            <person name="MacCallum I."/>
        </authorList>
    </citation>
    <scope>NUCLEOTIDE SEQUENCE [LARGE SCALE GENOMIC DNA]</scope>
    <source>
        <strain evidence="2">MSH-3 / Tucson 14011-0111.49</strain>
    </source>
</reference>
<protein>
    <submittedName>
        <fullName evidence="1">GL19829</fullName>
    </submittedName>
</protein>
<dbReference type="AlphaFoldDB" id="B4GYC1"/>
<accession>B4GYC1</accession>